<dbReference type="Proteomes" id="UP000317093">
    <property type="component" value="Chromosome"/>
</dbReference>
<dbReference type="AlphaFoldDB" id="A0A518AYB3"/>
<keyword evidence="2" id="KW-1185">Reference proteome</keyword>
<sequence>MAGGSHKLTECFVKIFTINRFPAALGILCFGM</sequence>
<proteinExistence type="predicted"/>
<evidence type="ECO:0000313" key="1">
    <source>
        <dbReference type="EMBL" id="QDU59713.1"/>
    </source>
</evidence>
<dbReference type="EMBL" id="CP036279">
    <property type="protein sequence ID" value="QDU59713.1"/>
    <property type="molecule type" value="Genomic_DNA"/>
</dbReference>
<organism evidence="1 2">
    <name type="scientific">Kolteria novifilia</name>
    <dbReference type="NCBI Taxonomy" id="2527975"/>
    <lineage>
        <taxon>Bacteria</taxon>
        <taxon>Pseudomonadati</taxon>
        <taxon>Planctomycetota</taxon>
        <taxon>Planctomycetia</taxon>
        <taxon>Kolteriales</taxon>
        <taxon>Kolteriaceae</taxon>
        <taxon>Kolteria</taxon>
    </lineage>
</organism>
<name>A0A518AYB3_9BACT</name>
<gene>
    <name evidence="1" type="ORF">Pan216_05450</name>
</gene>
<evidence type="ECO:0000313" key="2">
    <source>
        <dbReference type="Proteomes" id="UP000317093"/>
    </source>
</evidence>
<protein>
    <submittedName>
        <fullName evidence="1">Uncharacterized protein</fullName>
    </submittedName>
</protein>
<dbReference type="KEGG" id="knv:Pan216_05450"/>
<accession>A0A518AYB3</accession>
<reference evidence="1 2" key="1">
    <citation type="submission" date="2019-02" db="EMBL/GenBank/DDBJ databases">
        <title>Deep-cultivation of Planctomycetes and their phenomic and genomic characterization uncovers novel biology.</title>
        <authorList>
            <person name="Wiegand S."/>
            <person name="Jogler M."/>
            <person name="Boedeker C."/>
            <person name="Pinto D."/>
            <person name="Vollmers J."/>
            <person name="Rivas-Marin E."/>
            <person name="Kohn T."/>
            <person name="Peeters S.H."/>
            <person name="Heuer A."/>
            <person name="Rast P."/>
            <person name="Oberbeckmann S."/>
            <person name="Bunk B."/>
            <person name="Jeske O."/>
            <person name="Meyerdierks A."/>
            <person name="Storesund J.E."/>
            <person name="Kallscheuer N."/>
            <person name="Luecker S."/>
            <person name="Lage O.M."/>
            <person name="Pohl T."/>
            <person name="Merkel B.J."/>
            <person name="Hornburger P."/>
            <person name="Mueller R.-W."/>
            <person name="Bruemmer F."/>
            <person name="Labrenz M."/>
            <person name="Spormann A.M."/>
            <person name="Op den Camp H."/>
            <person name="Overmann J."/>
            <person name="Amann R."/>
            <person name="Jetten M.S.M."/>
            <person name="Mascher T."/>
            <person name="Medema M.H."/>
            <person name="Devos D.P."/>
            <person name="Kaster A.-K."/>
            <person name="Ovreas L."/>
            <person name="Rohde M."/>
            <person name="Galperin M.Y."/>
            <person name="Jogler C."/>
        </authorList>
    </citation>
    <scope>NUCLEOTIDE SEQUENCE [LARGE SCALE GENOMIC DNA]</scope>
    <source>
        <strain evidence="1 2">Pan216</strain>
    </source>
</reference>